<evidence type="ECO:0000313" key="3">
    <source>
        <dbReference type="Proteomes" id="UP000188318"/>
    </source>
</evidence>
<dbReference type="Gene3D" id="3.40.30.10">
    <property type="entry name" value="Glutaredoxin"/>
    <property type="match status" value="1"/>
</dbReference>
<gene>
    <name evidence="2" type="ORF">ASPCADRAFT_203727</name>
</gene>
<dbReference type="InterPro" id="IPR036249">
    <property type="entry name" value="Thioredoxin-like_sf"/>
</dbReference>
<sequence>MTFSQEAASWFSPSPVELSPTPQPGQQAPSCAQLPFPAHNGRPTIVTFLRHCGCPVAEATFLDLRAAAEKYPEINFVAVSHSDQPSTDRWLESVGGAGEAEANPVAVIVDAERKIYAQWGLGLASWSHVLSPNGLLSIWKLGRERGIWNRPTESGSRWQLSGSWAVDAEGIVRWGRPVARVDELMDLGQAIEILHGPRI</sequence>
<reference evidence="3" key="1">
    <citation type="journal article" date="2017" name="Genome Biol.">
        <title>Comparative genomics reveals high biological diversity and specific adaptations in the industrially and medically important fungal genus Aspergillus.</title>
        <authorList>
            <person name="de Vries R.P."/>
            <person name="Riley R."/>
            <person name="Wiebenga A."/>
            <person name="Aguilar-Osorio G."/>
            <person name="Amillis S."/>
            <person name="Uchima C.A."/>
            <person name="Anderluh G."/>
            <person name="Asadollahi M."/>
            <person name="Askin M."/>
            <person name="Barry K."/>
            <person name="Battaglia E."/>
            <person name="Bayram O."/>
            <person name="Benocci T."/>
            <person name="Braus-Stromeyer S.A."/>
            <person name="Caldana C."/>
            <person name="Canovas D."/>
            <person name="Cerqueira G.C."/>
            <person name="Chen F."/>
            <person name="Chen W."/>
            <person name="Choi C."/>
            <person name="Clum A."/>
            <person name="Dos Santos R.A."/>
            <person name="Damasio A.R."/>
            <person name="Diallinas G."/>
            <person name="Emri T."/>
            <person name="Fekete E."/>
            <person name="Flipphi M."/>
            <person name="Freyberg S."/>
            <person name="Gallo A."/>
            <person name="Gournas C."/>
            <person name="Habgood R."/>
            <person name="Hainaut M."/>
            <person name="Harispe M.L."/>
            <person name="Henrissat B."/>
            <person name="Hilden K.S."/>
            <person name="Hope R."/>
            <person name="Hossain A."/>
            <person name="Karabika E."/>
            <person name="Karaffa L."/>
            <person name="Karanyi Z."/>
            <person name="Krasevec N."/>
            <person name="Kuo A."/>
            <person name="Kusch H."/>
            <person name="LaButti K."/>
            <person name="Lagendijk E.L."/>
            <person name="Lapidus A."/>
            <person name="Levasseur A."/>
            <person name="Lindquist E."/>
            <person name="Lipzen A."/>
            <person name="Logrieco A.F."/>
            <person name="MacCabe A."/>
            <person name="Maekelae M.R."/>
            <person name="Malavazi I."/>
            <person name="Melin P."/>
            <person name="Meyer V."/>
            <person name="Mielnichuk N."/>
            <person name="Miskei M."/>
            <person name="Molnar A.P."/>
            <person name="Mule G."/>
            <person name="Ngan C.Y."/>
            <person name="Orejas M."/>
            <person name="Orosz E."/>
            <person name="Ouedraogo J.P."/>
            <person name="Overkamp K.M."/>
            <person name="Park H.-S."/>
            <person name="Perrone G."/>
            <person name="Piumi F."/>
            <person name="Punt P.J."/>
            <person name="Ram A.F."/>
            <person name="Ramon A."/>
            <person name="Rauscher S."/>
            <person name="Record E."/>
            <person name="Riano-Pachon D.M."/>
            <person name="Robert V."/>
            <person name="Roehrig J."/>
            <person name="Ruller R."/>
            <person name="Salamov A."/>
            <person name="Salih N.S."/>
            <person name="Samson R.A."/>
            <person name="Sandor E."/>
            <person name="Sanguinetti M."/>
            <person name="Schuetze T."/>
            <person name="Sepcic K."/>
            <person name="Shelest E."/>
            <person name="Sherlock G."/>
            <person name="Sophianopoulou V."/>
            <person name="Squina F.M."/>
            <person name="Sun H."/>
            <person name="Susca A."/>
            <person name="Todd R.B."/>
            <person name="Tsang A."/>
            <person name="Unkles S.E."/>
            <person name="van de Wiele N."/>
            <person name="van Rossen-Uffink D."/>
            <person name="Oliveira J.V."/>
            <person name="Vesth T.C."/>
            <person name="Visser J."/>
            <person name="Yu J.-H."/>
            <person name="Zhou M."/>
            <person name="Andersen M.R."/>
            <person name="Archer D.B."/>
            <person name="Baker S.E."/>
            <person name="Benoit I."/>
            <person name="Brakhage A.A."/>
            <person name="Braus G.H."/>
            <person name="Fischer R."/>
            <person name="Frisvad J.C."/>
            <person name="Goldman G.H."/>
            <person name="Houbraken J."/>
            <person name="Oakley B."/>
            <person name="Pocsi I."/>
            <person name="Scazzocchio C."/>
            <person name="Seiboth B."/>
            <person name="vanKuyk P.A."/>
            <person name="Wortman J."/>
            <person name="Dyer P.S."/>
            <person name="Grigoriev I.V."/>
        </authorList>
    </citation>
    <scope>NUCLEOTIDE SEQUENCE [LARGE SCALE GENOMIC DNA]</scope>
    <source>
        <strain evidence="3">ITEM 5010</strain>
    </source>
</reference>
<proteinExistence type="predicted"/>
<dbReference type="OrthoDB" id="40334at2759"/>
<dbReference type="EMBL" id="KV907494">
    <property type="protein sequence ID" value="OOF99905.1"/>
    <property type="molecule type" value="Genomic_DNA"/>
</dbReference>
<evidence type="ECO:0000313" key="2">
    <source>
        <dbReference type="EMBL" id="OOF99905.1"/>
    </source>
</evidence>
<name>A0A1R3RZG5_ASPC5</name>
<dbReference type="PANTHER" id="PTHR42336:SF1">
    <property type="entry name" value="ALKYL HYDROPEROXIDE REDUCTASE SUBUNIT C_ THIOL SPECIFIC ANTIOXIDANT DOMAIN-CONTAINING PROTEIN"/>
    <property type="match status" value="1"/>
</dbReference>
<organism evidence="2 3">
    <name type="scientific">Aspergillus carbonarius (strain ITEM 5010)</name>
    <dbReference type="NCBI Taxonomy" id="602072"/>
    <lineage>
        <taxon>Eukaryota</taxon>
        <taxon>Fungi</taxon>
        <taxon>Dikarya</taxon>
        <taxon>Ascomycota</taxon>
        <taxon>Pezizomycotina</taxon>
        <taxon>Eurotiomycetes</taxon>
        <taxon>Eurotiomycetidae</taxon>
        <taxon>Eurotiales</taxon>
        <taxon>Aspergillaceae</taxon>
        <taxon>Aspergillus</taxon>
        <taxon>Aspergillus subgen. Circumdati</taxon>
    </lineage>
</organism>
<dbReference type="InterPro" id="IPR032801">
    <property type="entry name" value="PXL2A/B/C"/>
</dbReference>
<dbReference type="PANTHER" id="PTHR42336">
    <property type="entry name" value="THIOREDOXIN DOMAIN-CONTAINING PROTEIN-RELATED"/>
    <property type="match status" value="1"/>
</dbReference>
<accession>A0A1R3RZG5</accession>
<dbReference type="AlphaFoldDB" id="A0A1R3RZG5"/>
<dbReference type="Proteomes" id="UP000188318">
    <property type="component" value="Unassembled WGS sequence"/>
</dbReference>
<feature type="region of interest" description="Disordered" evidence="1">
    <location>
        <begin position="1"/>
        <end position="32"/>
    </location>
</feature>
<dbReference type="VEuPathDB" id="FungiDB:ASPCADRAFT_203727"/>
<protein>
    <submittedName>
        <fullName evidence="2">Uncharacterized protein</fullName>
    </submittedName>
</protein>
<dbReference type="Pfam" id="PF13911">
    <property type="entry name" value="AhpC-TSA_2"/>
    <property type="match status" value="1"/>
</dbReference>
<dbReference type="SUPFAM" id="SSF52833">
    <property type="entry name" value="Thioredoxin-like"/>
    <property type="match status" value="1"/>
</dbReference>
<keyword evidence="3" id="KW-1185">Reference proteome</keyword>
<dbReference type="OMA" id="RDLYAKW"/>
<evidence type="ECO:0000256" key="1">
    <source>
        <dbReference type="SAM" id="MobiDB-lite"/>
    </source>
</evidence>